<proteinExistence type="predicted"/>
<keyword evidence="4" id="KW-0732">Signal</keyword>
<comment type="caution">
    <text evidence="6">The sequence shown here is derived from an EMBL/GenBank/DDBJ whole genome shotgun (WGS) entry which is preliminary data.</text>
</comment>
<dbReference type="InterPro" id="IPR010706">
    <property type="entry name" value="Fatty_acid_cis-trans_isomerase"/>
</dbReference>
<dbReference type="RefSeq" id="WP_377814045.1">
    <property type="nucleotide sequence ID" value="NZ_JBHRSJ010000016.1"/>
</dbReference>
<keyword evidence="1 3" id="KW-0479">Metal-binding</keyword>
<keyword evidence="7" id="KW-1185">Reference proteome</keyword>
<feature type="signal peptide" evidence="4">
    <location>
        <begin position="1"/>
        <end position="19"/>
    </location>
</feature>
<feature type="chain" id="PRO_5045101405" evidence="4">
    <location>
        <begin position="20"/>
        <end position="757"/>
    </location>
</feature>
<feature type="domain" description="Cytochrome c" evidence="5">
    <location>
        <begin position="23"/>
        <end position="182"/>
    </location>
</feature>
<gene>
    <name evidence="6" type="ORF">ACFOJE_09340</name>
</gene>
<dbReference type="Proteomes" id="UP001595457">
    <property type="component" value="Unassembled WGS sequence"/>
</dbReference>
<evidence type="ECO:0000313" key="7">
    <source>
        <dbReference type="Proteomes" id="UP001595457"/>
    </source>
</evidence>
<dbReference type="PROSITE" id="PS51007">
    <property type="entry name" value="CYTC"/>
    <property type="match status" value="1"/>
</dbReference>
<reference evidence="7" key="1">
    <citation type="journal article" date="2019" name="Int. J. Syst. Evol. Microbiol.">
        <title>The Global Catalogue of Microorganisms (GCM) 10K type strain sequencing project: providing services to taxonomists for standard genome sequencing and annotation.</title>
        <authorList>
            <consortium name="The Broad Institute Genomics Platform"/>
            <consortium name="The Broad Institute Genome Sequencing Center for Infectious Disease"/>
            <person name="Wu L."/>
            <person name="Ma J."/>
        </authorList>
    </citation>
    <scope>NUCLEOTIDE SEQUENCE [LARGE SCALE GENOMIC DNA]</scope>
    <source>
        <strain evidence="7">KCTC 62195</strain>
    </source>
</reference>
<dbReference type="GO" id="GO:0016853">
    <property type="term" value="F:isomerase activity"/>
    <property type="evidence" value="ECO:0007669"/>
    <property type="project" value="UniProtKB-KW"/>
</dbReference>
<evidence type="ECO:0000313" key="6">
    <source>
        <dbReference type="EMBL" id="MFC2972409.1"/>
    </source>
</evidence>
<protein>
    <submittedName>
        <fullName evidence="6">Fatty acid cis/trans isomerase</fullName>
    </submittedName>
</protein>
<sequence length="757" mass="86487">MHFRVLLFLLLTCAAFARAESISYQRDIQPIFTAKCVACHACYDAPCQLKLGSAPGTQRGASKAPVYNGARTEPIQPSRLFLDAQDEQGWRSKGFYSVLDARGGQAALLESMLELGRSHPLEPNAKLPKDVTLGIERRNVCPMPGEFAEYAKDNPHGGMPYAVTGLSDKEFAFLRQWLDQGAPVDWQPVRPSSVEAGQIADWERLLNAPGARENLVARWLYEHLYLAHLHFEGGEPGHFFELVRSRTPSGEPIEPIATRRPNDDPGLRFFYRLRPIQEVIVRKSHTAYALSAKKMARVRELFFAGDWQVTAVPSYGALDKANPFKTFQAIPVRARYQFMLDNAEFFVKTFIRGPVCRGQIATDVLRDRFWTLFQAPDRDLYITDVAYREKVTPLLELPGQFDNLTDLWERWAAHRDMRNQYSRIRTAAYAGRPAQWADIWSGNDNALLTVFRQHDSASVHKGLIGTTPISLWMLDYPLLESTYYELVVNFDVFGNISHQAQTRLYFDLIRNAAERNFLRLLPSASRQAILDNWYQDSGKLKLWLTYTDIDTVTPSGLGLPRQEAKERFGEQLLRRHAAIDAAPDPINRCTDAHCYRPGVAQELRYAELAFSRLSGRPEAGLPAIHFLPEASLLRVEYGKGKREVYSLMRDRALSNVAFMLGEEMRYIPGLDKLTLYPGVLSSYPNFLFNIEEGEVPAFVEAIERVHTQKDFDRLVERWGVRRTHPKFWRYFNDVSAYLYETEPLDAGVLDLNRYENL</sequence>
<evidence type="ECO:0000256" key="3">
    <source>
        <dbReference type="PROSITE-ProRule" id="PRU00433"/>
    </source>
</evidence>
<keyword evidence="6" id="KW-0413">Isomerase</keyword>
<evidence type="ECO:0000256" key="2">
    <source>
        <dbReference type="ARBA" id="ARBA00023004"/>
    </source>
</evidence>
<evidence type="ECO:0000256" key="4">
    <source>
        <dbReference type="SAM" id="SignalP"/>
    </source>
</evidence>
<name>A0ABV7AS96_9GAMM</name>
<keyword evidence="3" id="KW-0349">Heme</keyword>
<evidence type="ECO:0000259" key="5">
    <source>
        <dbReference type="PROSITE" id="PS51007"/>
    </source>
</evidence>
<keyword evidence="2 3" id="KW-0408">Iron</keyword>
<dbReference type="Pfam" id="PF06934">
    <property type="entry name" value="CTI"/>
    <property type="match status" value="1"/>
</dbReference>
<dbReference type="EMBL" id="JBHRSJ010000016">
    <property type="protein sequence ID" value="MFC2972409.1"/>
    <property type="molecule type" value="Genomic_DNA"/>
</dbReference>
<accession>A0ABV7AS96</accession>
<organism evidence="6 7">
    <name type="scientific">Azotobacter bryophylli</name>
    <dbReference type="NCBI Taxonomy" id="1986537"/>
    <lineage>
        <taxon>Bacteria</taxon>
        <taxon>Pseudomonadati</taxon>
        <taxon>Pseudomonadota</taxon>
        <taxon>Gammaproteobacteria</taxon>
        <taxon>Pseudomonadales</taxon>
        <taxon>Pseudomonadaceae</taxon>
        <taxon>Azotobacter</taxon>
    </lineage>
</organism>
<evidence type="ECO:0000256" key="1">
    <source>
        <dbReference type="ARBA" id="ARBA00022723"/>
    </source>
</evidence>
<dbReference type="InterPro" id="IPR009056">
    <property type="entry name" value="Cyt_c-like_dom"/>
</dbReference>